<evidence type="ECO:0000313" key="4">
    <source>
        <dbReference type="EMBL" id="PFG40004.1"/>
    </source>
</evidence>
<name>A0A2A9EM09_9MICO</name>
<dbReference type="EMBL" id="PDJI01000004">
    <property type="protein sequence ID" value="PFG40004.1"/>
    <property type="molecule type" value="Genomic_DNA"/>
</dbReference>
<keyword evidence="4" id="KW-0378">Hydrolase</keyword>
<dbReference type="InterPro" id="IPR003675">
    <property type="entry name" value="Rce1/LyrA-like_dom"/>
</dbReference>
<proteinExistence type="predicted"/>
<dbReference type="Proteomes" id="UP000222106">
    <property type="component" value="Unassembled WGS sequence"/>
</dbReference>
<keyword evidence="5" id="KW-1185">Reference proteome</keyword>
<dbReference type="GO" id="GO:0006508">
    <property type="term" value="P:proteolysis"/>
    <property type="evidence" value="ECO:0007669"/>
    <property type="project" value="UniProtKB-KW"/>
</dbReference>
<evidence type="ECO:0000313" key="5">
    <source>
        <dbReference type="Proteomes" id="UP000222106"/>
    </source>
</evidence>
<feature type="region of interest" description="Disordered" evidence="1">
    <location>
        <begin position="1"/>
        <end position="30"/>
    </location>
</feature>
<dbReference type="GO" id="GO:0004175">
    <property type="term" value="F:endopeptidase activity"/>
    <property type="evidence" value="ECO:0007669"/>
    <property type="project" value="UniProtKB-ARBA"/>
</dbReference>
<feature type="transmembrane region" description="Helical" evidence="2">
    <location>
        <begin position="255"/>
        <end position="275"/>
    </location>
</feature>
<feature type="transmembrane region" description="Helical" evidence="2">
    <location>
        <begin position="136"/>
        <end position="156"/>
    </location>
</feature>
<accession>A0A2A9EM09</accession>
<evidence type="ECO:0000259" key="3">
    <source>
        <dbReference type="Pfam" id="PF02517"/>
    </source>
</evidence>
<comment type="caution">
    <text evidence="4">The sequence shown here is derived from an EMBL/GenBank/DDBJ whole genome shotgun (WGS) entry which is preliminary data.</text>
</comment>
<dbReference type="AlphaFoldDB" id="A0A2A9EM09"/>
<sequence length="286" mass="30361">MPVDDRTTPAGTDAVVTDAAPRDAGAGETTTYSAGRLRSRLRAEVLIVLGLSLGQSAVYAVVNIVARLTLETPLGQQSTAMNPSRSTRPYLDLTYQLLSIGFALVPVALALYLLSEPGRRATARIGLDGRRPWRDLGAGVGLAALIGVPGLGLYLAGRALGITVEVHASTLNAHWWTVPVLILAALQNALLEEVIVAGYLIERLEQLGWRPAAVLATSAVVRGGYHLYQGFGPFVGNVVMGLIFGEYYRRRRRTMPLVVAHTLIDVVAFVGYALLPASALAALGLA</sequence>
<dbReference type="Pfam" id="PF02517">
    <property type="entry name" value="Rce1-like"/>
    <property type="match status" value="1"/>
</dbReference>
<feature type="transmembrane region" description="Helical" evidence="2">
    <location>
        <begin position="231"/>
        <end position="248"/>
    </location>
</feature>
<feature type="domain" description="CAAX prenyl protease 2/Lysostaphin resistance protein A-like" evidence="3">
    <location>
        <begin position="175"/>
        <end position="267"/>
    </location>
</feature>
<organism evidence="4 5">
    <name type="scientific">Georgenia soli</name>
    <dbReference type="NCBI Taxonomy" id="638953"/>
    <lineage>
        <taxon>Bacteria</taxon>
        <taxon>Bacillati</taxon>
        <taxon>Actinomycetota</taxon>
        <taxon>Actinomycetes</taxon>
        <taxon>Micrococcales</taxon>
        <taxon>Bogoriellaceae</taxon>
        <taxon>Georgenia</taxon>
    </lineage>
</organism>
<reference evidence="4 5" key="1">
    <citation type="submission" date="2017-10" db="EMBL/GenBank/DDBJ databases">
        <title>Sequencing the genomes of 1000 actinobacteria strains.</title>
        <authorList>
            <person name="Klenk H.-P."/>
        </authorList>
    </citation>
    <scope>NUCLEOTIDE SEQUENCE [LARGE SCALE GENOMIC DNA]</scope>
    <source>
        <strain evidence="4 5">DSM 21838</strain>
    </source>
</reference>
<keyword evidence="2" id="KW-0472">Membrane</keyword>
<keyword evidence="4" id="KW-0645">Protease</keyword>
<keyword evidence="2" id="KW-1133">Transmembrane helix</keyword>
<keyword evidence="2" id="KW-0812">Transmembrane</keyword>
<evidence type="ECO:0000256" key="1">
    <source>
        <dbReference type="SAM" id="MobiDB-lite"/>
    </source>
</evidence>
<evidence type="ECO:0000256" key="2">
    <source>
        <dbReference type="SAM" id="Phobius"/>
    </source>
</evidence>
<feature type="transmembrane region" description="Helical" evidence="2">
    <location>
        <begin position="93"/>
        <end position="115"/>
    </location>
</feature>
<gene>
    <name evidence="4" type="ORF">ATJ97_2524</name>
</gene>
<dbReference type="GO" id="GO:0080120">
    <property type="term" value="P:CAAX-box protein maturation"/>
    <property type="evidence" value="ECO:0007669"/>
    <property type="project" value="UniProtKB-ARBA"/>
</dbReference>
<protein>
    <submittedName>
        <fullName evidence="4">Membrane protease YdiL (CAAX protease family)</fullName>
    </submittedName>
</protein>
<feature type="transmembrane region" description="Helical" evidence="2">
    <location>
        <begin position="45"/>
        <end position="66"/>
    </location>
</feature>